<accession>A0ABV1FJK7</accession>
<organism evidence="1 2">
    <name type="scientific">Laedolimicola intestinihominis</name>
    <dbReference type="NCBI Taxonomy" id="3133166"/>
    <lineage>
        <taxon>Bacteria</taxon>
        <taxon>Bacillati</taxon>
        <taxon>Bacillota</taxon>
        <taxon>Clostridia</taxon>
        <taxon>Lachnospirales</taxon>
        <taxon>Lachnospiraceae</taxon>
        <taxon>Laedolimicola</taxon>
    </lineage>
</organism>
<name>A0ABV1FJK7_9FIRM</name>
<reference evidence="1 2" key="1">
    <citation type="submission" date="2024-03" db="EMBL/GenBank/DDBJ databases">
        <title>Human intestinal bacterial collection.</title>
        <authorList>
            <person name="Pauvert C."/>
            <person name="Hitch T.C.A."/>
            <person name="Clavel T."/>
        </authorList>
    </citation>
    <scope>NUCLEOTIDE SEQUENCE [LARGE SCALE GENOMIC DNA]</scope>
    <source>
        <strain evidence="1 2">CLA-AA-H132</strain>
    </source>
</reference>
<sequence>MVKTEPDNKRQKKLSAMWKNYRDNVQQKFSESANVHQKIQQSNGQPPTNMLQSAMYEDIKNALPGLIK</sequence>
<gene>
    <name evidence="1" type="ORF">WMO29_12260</name>
</gene>
<protein>
    <recommendedName>
        <fullName evidence="3">Lipoprotein</fullName>
    </recommendedName>
</protein>
<evidence type="ECO:0008006" key="3">
    <source>
        <dbReference type="Google" id="ProtNLM"/>
    </source>
</evidence>
<dbReference type="RefSeq" id="WP_349164987.1">
    <property type="nucleotide sequence ID" value="NZ_JBBMFE010000012.1"/>
</dbReference>
<evidence type="ECO:0000313" key="2">
    <source>
        <dbReference type="Proteomes" id="UP001438008"/>
    </source>
</evidence>
<evidence type="ECO:0000313" key="1">
    <source>
        <dbReference type="EMBL" id="MEQ2473252.1"/>
    </source>
</evidence>
<proteinExistence type="predicted"/>
<comment type="caution">
    <text evidence="1">The sequence shown here is derived from an EMBL/GenBank/DDBJ whole genome shotgun (WGS) entry which is preliminary data.</text>
</comment>
<keyword evidence="2" id="KW-1185">Reference proteome</keyword>
<dbReference type="Proteomes" id="UP001438008">
    <property type="component" value="Unassembled WGS sequence"/>
</dbReference>
<dbReference type="EMBL" id="JBBMFE010000012">
    <property type="protein sequence ID" value="MEQ2473252.1"/>
    <property type="molecule type" value="Genomic_DNA"/>
</dbReference>